<dbReference type="SUPFAM" id="SSF57850">
    <property type="entry name" value="RING/U-box"/>
    <property type="match status" value="1"/>
</dbReference>
<organism evidence="2">
    <name type="scientific">viral metagenome</name>
    <dbReference type="NCBI Taxonomy" id="1070528"/>
    <lineage>
        <taxon>unclassified sequences</taxon>
        <taxon>metagenomes</taxon>
        <taxon>organismal metagenomes</taxon>
    </lineage>
</organism>
<dbReference type="InterPro" id="IPR013083">
    <property type="entry name" value="Znf_RING/FYVE/PHD"/>
</dbReference>
<dbReference type="Gene3D" id="3.30.40.10">
    <property type="entry name" value="Zinc/RING finger domain, C3HC4 (zinc finger)"/>
    <property type="match status" value="1"/>
</dbReference>
<dbReference type="EMBL" id="MN739155">
    <property type="protein sequence ID" value="QHS91121.1"/>
    <property type="molecule type" value="Genomic_DNA"/>
</dbReference>
<evidence type="ECO:0000259" key="1">
    <source>
        <dbReference type="PROSITE" id="PS50089"/>
    </source>
</evidence>
<sequence length="102" mass="12231">MSYQLANDDESDECEKYIKQLYDRDTWSCIVCTLTEQPLFDLWYRYQLPCGHQVHPRCYKKWCKLQKTVGCPSCGHLTMTEDNMYCEYCKWFGHPSTDHLTQ</sequence>
<proteinExistence type="predicted"/>
<dbReference type="InterPro" id="IPR001841">
    <property type="entry name" value="Znf_RING"/>
</dbReference>
<protein>
    <recommendedName>
        <fullName evidence="1">RING-type domain-containing protein</fullName>
    </recommendedName>
</protein>
<feature type="domain" description="RING-type" evidence="1">
    <location>
        <begin position="29"/>
        <end position="74"/>
    </location>
</feature>
<dbReference type="PROSITE" id="PS50089">
    <property type="entry name" value="ZF_RING_2"/>
    <property type="match status" value="1"/>
</dbReference>
<name>A0A6C0BHC1_9ZZZZ</name>
<evidence type="ECO:0000313" key="2">
    <source>
        <dbReference type="EMBL" id="QHS91121.1"/>
    </source>
</evidence>
<reference evidence="2" key="1">
    <citation type="journal article" date="2020" name="Nature">
        <title>Giant virus diversity and host interactions through global metagenomics.</title>
        <authorList>
            <person name="Schulz F."/>
            <person name="Roux S."/>
            <person name="Paez-Espino D."/>
            <person name="Jungbluth S."/>
            <person name="Walsh D.A."/>
            <person name="Denef V.J."/>
            <person name="McMahon K.D."/>
            <person name="Konstantinidis K.T."/>
            <person name="Eloe-Fadrosh E.A."/>
            <person name="Kyrpides N.C."/>
            <person name="Woyke T."/>
        </authorList>
    </citation>
    <scope>NUCLEOTIDE SEQUENCE</scope>
    <source>
        <strain evidence="2">GVMAG-M-3300013004-44</strain>
    </source>
</reference>
<dbReference type="AlphaFoldDB" id="A0A6C0BHC1"/>
<accession>A0A6C0BHC1</accession>